<dbReference type="EMBL" id="LWHJ01000011">
    <property type="protein sequence ID" value="OAQ41635.1"/>
    <property type="molecule type" value="Genomic_DNA"/>
</dbReference>
<organism evidence="1 2">
    <name type="scientific">Pedobacter psychrophilus</name>
    <dbReference type="NCBI Taxonomy" id="1826909"/>
    <lineage>
        <taxon>Bacteria</taxon>
        <taxon>Pseudomonadati</taxon>
        <taxon>Bacteroidota</taxon>
        <taxon>Sphingobacteriia</taxon>
        <taxon>Sphingobacteriales</taxon>
        <taxon>Sphingobacteriaceae</taxon>
        <taxon>Pedobacter</taxon>
    </lineage>
</organism>
<evidence type="ECO:0000313" key="2">
    <source>
        <dbReference type="Proteomes" id="UP000078459"/>
    </source>
</evidence>
<sequence length="60" mass="7143">MDTQHQYTVEEVLEIALKLNDDDRKLIKEEIQKSLLNKEEILNKINPIHKKYESTYKALS</sequence>
<dbReference type="Proteomes" id="UP000078459">
    <property type="component" value="Unassembled WGS sequence"/>
</dbReference>
<gene>
    <name evidence="1" type="ORF">A5893_00555</name>
</gene>
<reference evidence="1 2" key="2">
    <citation type="submission" date="2016-06" db="EMBL/GenBank/DDBJ databases">
        <title>Pedobacter psychrophilus sp. nov., isolated from Antarctic fragmentary rock.</title>
        <authorList>
            <person name="Svec P."/>
        </authorList>
    </citation>
    <scope>NUCLEOTIDE SEQUENCE [LARGE SCALE GENOMIC DNA]</scope>
    <source>
        <strain evidence="1 2">CCM 8644</strain>
    </source>
</reference>
<reference evidence="1 2" key="1">
    <citation type="submission" date="2016-04" db="EMBL/GenBank/DDBJ databases">
        <authorList>
            <person name="Evans L.H."/>
            <person name="Alamgir A."/>
            <person name="Owens N."/>
            <person name="Weber N.D."/>
            <person name="Virtaneva K."/>
            <person name="Barbian K."/>
            <person name="Babar A."/>
            <person name="Rosenke K."/>
        </authorList>
    </citation>
    <scope>NUCLEOTIDE SEQUENCE [LARGE SCALE GENOMIC DNA]</scope>
    <source>
        <strain evidence="1 2">CCM 8644</strain>
    </source>
</reference>
<name>A0A179DKQ0_9SPHI</name>
<comment type="caution">
    <text evidence="1">The sequence shown here is derived from an EMBL/GenBank/DDBJ whole genome shotgun (WGS) entry which is preliminary data.</text>
</comment>
<dbReference type="AlphaFoldDB" id="A0A179DKQ0"/>
<evidence type="ECO:0000313" key="1">
    <source>
        <dbReference type="EMBL" id="OAQ41635.1"/>
    </source>
</evidence>
<accession>A0A179DKQ0</accession>
<dbReference type="RefSeq" id="WP_068820666.1">
    <property type="nucleotide sequence ID" value="NZ_LWHJ01000011.1"/>
</dbReference>
<keyword evidence="2" id="KW-1185">Reference proteome</keyword>
<proteinExistence type="predicted"/>
<dbReference type="STRING" id="1826909.A5893_00555"/>
<protein>
    <submittedName>
        <fullName evidence="1">Uncharacterized protein</fullName>
    </submittedName>
</protein>